<organism evidence="3 4">
    <name type="scientific">Spirosoma sordidisoli</name>
    <dbReference type="NCBI Taxonomy" id="2502893"/>
    <lineage>
        <taxon>Bacteria</taxon>
        <taxon>Pseudomonadati</taxon>
        <taxon>Bacteroidota</taxon>
        <taxon>Cytophagia</taxon>
        <taxon>Cytophagales</taxon>
        <taxon>Cytophagaceae</taxon>
        <taxon>Spirosoma</taxon>
    </lineage>
</organism>
<evidence type="ECO:0000313" key="4">
    <source>
        <dbReference type="Proteomes" id="UP000290407"/>
    </source>
</evidence>
<keyword evidence="4" id="KW-1185">Reference proteome</keyword>
<dbReference type="GO" id="GO:0016491">
    <property type="term" value="F:oxidoreductase activity"/>
    <property type="evidence" value="ECO:0007669"/>
    <property type="project" value="UniProtKB-KW"/>
</dbReference>
<dbReference type="Gene3D" id="3.40.50.720">
    <property type="entry name" value="NAD(P)-binding Rossmann-like Domain"/>
    <property type="match status" value="1"/>
</dbReference>
<name>A0A4Q2UQF6_9BACT</name>
<accession>A0A4Q2UQF6</accession>
<comment type="similarity">
    <text evidence="1">Belongs to the short-chain dehydrogenases/reductases (SDR) family.</text>
</comment>
<dbReference type="FunFam" id="3.40.50.720:FF:000173">
    <property type="entry name" value="3-oxoacyl-[acyl-carrier protein] reductase"/>
    <property type="match status" value="1"/>
</dbReference>
<evidence type="ECO:0000256" key="1">
    <source>
        <dbReference type="ARBA" id="ARBA00006484"/>
    </source>
</evidence>
<sequence length="251" mass="26863">MPLPLEGKIALVTGAARGIGKGIALVLAEQGADIVLNDKKLNLDGEVVAEQIREMGRNLLAYEADVSREDEVKAMFAAVKQHFGRLDILINNAGTSQNKNIFEISLEDWRYVLDTNLTSCFLCAKEAMMMMAEQQYGRVINISSVVAERGSMYGHMHYTSTKSGMLGMTKTLARTGAPLGINVNAVAPGIIETELMLNTHGVEGTKKLSATVPLGLGKPRSVGLAVAFLCGEGGDYITGTVLDVNGGMNMR</sequence>
<protein>
    <submittedName>
        <fullName evidence="3">3-oxoacyl-ACP reductase FabG</fullName>
    </submittedName>
</protein>
<dbReference type="GO" id="GO:0032787">
    <property type="term" value="P:monocarboxylic acid metabolic process"/>
    <property type="evidence" value="ECO:0007669"/>
    <property type="project" value="UniProtKB-ARBA"/>
</dbReference>
<dbReference type="PROSITE" id="PS00061">
    <property type="entry name" value="ADH_SHORT"/>
    <property type="match status" value="1"/>
</dbReference>
<dbReference type="PANTHER" id="PTHR42879">
    <property type="entry name" value="3-OXOACYL-(ACYL-CARRIER-PROTEIN) REDUCTASE"/>
    <property type="match status" value="1"/>
</dbReference>
<dbReference type="PRINTS" id="PR00080">
    <property type="entry name" value="SDRFAMILY"/>
</dbReference>
<dbReference type="PRINTS" id="PR00081">
    <property type="entry name" value="GDHRDH"/>
</dbReference>
<dbReference type="AlphaFoldDB" id="A0A4Q2UQF6"/>
<keyword evidence="2" id="KW-0560">Oxidoreductase</keyword>
<dbReference type="SUPFAM" id="SSF51735">
    <property type="entry name" value="NAD(P)-binding Rossmann-fold domains"/>
    <property type="match status" value="1"/>
</dbReference>
<reference evidence="3 4" key="1">
    <citation type="submission" date="2019-01" db="EMBL/GenBank/DDBJ databases">
        <title>Spirosoma flava sp. nov., a propanil-degrading bacterium isolated from herbicide-contaminated soil.</title>
        <authorList>
            <person name="Zhang L."/>
            <person name="Jiang J.-D."/>
        </authorList>
    </citation>
    <scope>NUCLEOTIDE SEQUENCE [LARGE SCALE GENOMIC DNA]</scope>
    <source>
        <strain evidence="3 4">TY50</strain>
    </source>
</reference>
<evidence type="ECO:0000313" key="3">
    <source>
        <dbReference type="EMBL" id="RYC69895.1"/>
    </source>
</evidence>
<gene>
    <name evidence="3" type="ORF">EQG79_12270</name>
</gene>
<dbReference type="Pfam" id="PF13561">
    <property type="entry name" value="adh_short_C2"/>
    <property type="match status" value="1"/>
</dbReference>
<dbReference type="InterPro" id="IPR036291">
    <property type="entry name" value="NAD(P)-bd_dom_sf"/>
</dbReference>
<proteinExistence type="inferred from homology"/>
<dbReference type="Proteomes" id="UP000290407">
    <property type="component" value="Unassembled WGS sequence"/>
</dbReference>
<evidence type="ECO:0000256" key="2">
    <source>
        <dbReference type="ARBA" id="ARBA00023002"/>
    </source>
</evidence>
<comment type="caution">
    <text evidence="3">The sequence shown here is derived from an EMBL/GenBank/DDBJ whole genome shotgun (WGS) entry which is preliminary data.</text>
</comment>
<dbReference type="PANTHER" id="PTHR42879:SF2">
    <property type="entry name" value="3-OXOACYL-[ACYL-CARRIER-PROTEIN] REDUCTASE FABG"/>
    <property type="match status" value="1"/>
</dbReference>
<dbReference type="InterPro" id="IPR020904">
    <property type="entry name" value="Sc_DH/Rdtase_CS"/>
</dbReference>
<dbReference type="InterPro" id="IPR002347">
    <property type="entry name" value="SDR_fam"/>
</dbReference>
<dbReference type="EMBL" id="SBLB01000003">
    <property type="protein sequence ID" value="RYC69895.1"/>
    <property type="molecule type" value="Genomic_DNA"/>
</dbReference>
<dbReference type="InterPro" id="IPR050259">
    <property type="entry name" value="SDR"/>
</dbReference>